<name>A0ABZ0SRL8_9MICO</name>
<evidence type="ECO:0000256" key="1">
    <source>
        <dbReference type="SAM" id="Phobius"/>
    </source>
</evidence>
<dbReference type="Proteomes" id="UP001323798">
    <property type="component" value="Chromosome"/>
</dbReference>
<keyword evidence="1" id="KW-0812">Transmembrane</keyword>
<accession>A0ABZ0SRL8</accession>
<dbReference type="RefSeq" id="WP_320943165.1">
    <property type="nucleotide sequence ID" value="NZ_BAABEU010000011.1"/>
</dbReference>
<gene>
    <name evidence="2" type="ORF">SM116_03955</name>
</gene>
<keyword evidence="1" id="KW-0472">Membrane</keyword>
<evidence type="ECO:0008006" key="4">
    <source>
        <dbReference type="Google" id="ProtNLM"/>
    </source>
</evidence>
<sequence length="69" mass="7386">MRLQTLALTAASLLLAVGTVLVFIAFDSHSHSTSDTIRPFIVTMVPIWAAFGLTVWVAVRAGSGRRDGD</sequence>
<feature type="transmembrane region" description="Helical" evidence="1">
    <location>
        <begin position="40"/>
        <end position="59"/>
    </location>
</feature>
<reference evidence="2 3" key="1">
    <citation type="submission" date="2023-11" db="EMBL/GenBank/DDBJ databases">
        <title>Genome sequence of Microbacterium rhizosphaerae KACC 19337.</title>
        <authorList>
            <person name="Choi H."/>
            <person name="Kim S."/>
            <person name="Kim Y."/>
            <person name="Kwon S.-W."/>
            <person name="Heo J."/>
        </authorList>
    </citation>
    <scope>NUCLEOTIDE SEQUENCE [LARGE SCALE GENOMIC DNA]</scope>
    <source>
        <strain evidence="2 3">KACC 19337</strain>
    </source>
</reference>
<keyword evidence="1" id="KW-1133">Transmembrane helix</keyword>
<dbReference type="EMBL" id="CP139368">
    <property type="protein sequence ID" value="WPR90453.1"/>
    <property type="molecule type" value="Genomic_DNA"/>
</dbReference>
<organism evidence="2 3">
    <name type="scientific">Microbacterium rhizosphaerae</name>
    <dbReference type="NCBI Taxonomy" id="1678237"/>
    <lineage>
        <taxon>Bacteria</taxon>
        <taxon>Bacillati</taxon>
        <taxon>Actinomycetota</taxon>
        <taxon>Actinomycetes</taxon>
        <taxon>Micrococcales</taxon>
        <taxon>Microbacteriaceae</taxon>
        <taxon>Microbacterium</taxon>
    </lineage>
</organism>
<evidence type="ECO:0000313" key="2">
    <source>
        <dbReference type="EMBL" id="WPR90453.1"/>
    </source>
</evidence>
<evidence type="ECO:0000313" key="3">
    <source>
        <dbReference type="Proteomes" id="UP001323798"/>
    </source>
</evidence>
<keyword evidence="3" id="KW-1185">Reference proteome</keyword>
<protein>
    <recommendedName>
        <fullName evidence="4">Cardiolipin synthase N-terminal domain-containing protein</fullName>
    </recommendedName>
</protein>
<proteinExistence type="predicted"/>